<sequence>QWNGGDMWTFDFSNHGDSAVLNQDVLPDTVMKFDAAQDILQLIDKAKIKKPIIGIGHSIGGHSMLLAEIIRPGTFTSILAIEPIINPSYIKEIDPLQELKIKRRRDIWPNREAAYTSFIMKEFFQNWDPEVLNLHIQYGLRELPSGEVTLKCPKIQEL</sequence>
<comment type="caution">
    <text evidence="1">The sequence shown here is derived from an EMBL/GenBank/DDBJ whole genome shotgun (WGS) entry which is preliminary data.</text>
</comment>
<keyword evidence="2" id="KW-1185">Reference proteome</keyword>
<reference evidence="1" key="1">
    <citation type="submission" date="2021-06" db="EMBL/GenBank/DDBJ databases">
        <authorList>
            <person name="Kallberg Y."/>
            <person name="Tangrot J."/>
            <person name="Rosling A."/>
        </authorList>
    </citation>
    <scope>NUCLEOTIDE SEQUENCE</scope>
    <source>
        <strain evidence="1">AU212A</strain>
    </source>
</reference>
<name>A0ACA9NV72_9GLOM</name>
<feature type="non-terminal residue" evidence="1">
    <location>
        <position position="1"/>
    </location>
</feature>
<dbReference type="EMBL" id="CAJVPM010031169">
    <property type="protein sequence ID" value="CAG8679108.1"/>
    <property type="molecule type" value="Genomic_DNA"/>
</dbReference>
<proteinExistence type="predicted"/>
<organism evidence="1 2">
    <name type="scientific">Scutellospora calospora</name>
    <dbReference type="NCBI Taxonomy" id="85575"/>
    <lineage>
        <taxon>Eukaryota</taxon>
        <taxon>Fungi</taxon>
        <taxon>Fungi incertae sedis</taxon>
        <taxon>Mucoromycota</taxon>
        <taxon>Glomeromycotina</taxon>
        <taxon>Glomeromycetes</taxon>
        <taxon>Diversisporales</taxon>
        <taxon>Gigasporaceae</taxon>
        <taxon>Scutellospora</taxon>
    </lineage>
</organism>
<protein>
    <submittedName>
        <fullName evidence="1">5801_t:CDS:1</fullName>
    </submittedName>
</protein>
<gene>
    <name evidence="1" type="ORF">SCALOS_LOCUS9666</name>
</gene>
<evidence type="ECO:0000313" key="2">
    <source>
        <dbReference type="Proteomes" id="UP000789860"/>
    </source>
</evidence>
<accession>A0ACA9NV72</accession>
<evidence type="ECO:0000313" key="1">
    <source>
        <dbReference type="EMBL" id="CAG8679108.1"/>
    </source>
</evidence>
<dbReference type="Proteomes" id="UP000789860">
    <property type="component" value="Unassembled WGS sequence"/>
</dbReference>
<feature type="non-terminal residue" evidence="1">
    <location>
        <position position="158"/>
    </location>
</feature>